<keyword evidence="1" id="KW-0540">Nuclease</keyword>
<evidence type="ECO:0000313" key="4">
    <source>
        <dbReference type="Proteomes" id="UP000265520"/>
    </source>
</evidence>
<name>A0A392QNL6_9FABA</name>
<proteinExistence type="predicted"/>
<sequence>MGYVKSFNLNGIYIETTVTNERNVIDDHISRFERQVNDYDNCMTKFFGFDTEWRVSSYGVACCQCAISLADGRSCLIIPLSSSVTVSIPQSLVNFLSHPNYTFVGIGIKDNVTDIKNVYGIGCRNAVELGPWAARVYCSTRMSYYGVD</sequence>
<evidence type="ECO:0000256" key="1">
    <source>
        <dbReference type="ARBA" id="ARBA00022722"/>
    </source>
</evidence>
<dbReference type="PANTHER" id="PTHR13620">
    <property type="entry name" value="3-5 EXONUCLEASE"/>
    <property type="match status" value="1"/>
</dbReference>
<dbReference type="InterPro" id="IPR012337">
    <property type="entry name" value="RNaseH-like_sf"/>
</dbReference>
<evidence type="ECO:0000256" key="2">
    <source>
        <dbReference type="ARBA" id="ARBA00022801"/>
    </source>
</evidence>
<dbReference type="InterPro" id="IPR036397">
    <property type="entry name" value="RNaseH_sf"/>
</dbReference>
<evidence type="ECO:0000313" key="3">
    <source>
        <dbReference type="EMBL" id="MCI25126.1"/>
    </source>
</evidence>
<dbReference type="GO" id="GO:0003676">
    <property type="term" value="F:nucleic acid binding"/>
    <property type="evidence" value="ECO:0007669"/>
    <property type="project" value="InterPro"/>
</dbReference>
<feature type="non-terminal residue" evidence="3">
    <location>
        <position position="148"/>
    </location>
</feature>
<dbReference type="Proteomes" id="UP000265520">
    <property type="component" value="Unassembled WGS sequence"/>
</dbReference>
<protein>
    <submittedName>
        <fullName evidence="3">Werner syndrome-like exonuclease-like</fullName>
    </submittedName>
</protein>
<keyword evidence="3" id="KW-0269">Exonuclease</keyword>
<reference evidence="3 4" key="1">
    <citation type="journal article" date="2018" name="Front. Plant Sci.">
        <title>Red Clover (Trifolium pratense) and Zigzag Clover (T. medium) - A Picture of Genomic Similarities and Differences.</title>
        <authorList>
            <person name="Dluhosova J."/>
            <person name="Istvanek J."/>
            <person name="Nedelnik J."/>
            <person name="Repkova J."/>
        </authorList>
    </citation>
    <scope>NUCLEOTIDE SEQUENCE [LARGE SCALE GENOMIC DNA]</scope>
    <source>
        <strain evidence="4">cv. 10/8</strain>
        <tissue evidence="3">Leaf</tissue>
    </source>
</reference>
<dbReference type="SUPFAM" id="SSF53098">
    <property type="entry name" value="Ribonuclease H-like"/>
    <property type="match status" value="1"/>
</dbReference>
<dbReference type="AlphaFoldDB" id="A0A392QNL6"/>
<dbReference type="EMBL" id="LXQA010145420">
    <property type="protein sequence ID" value="MCI25126.1"/>
    <property type="molecule type" value="Genomic_DNA"/>
</dbReference>
<comment type="caution">
    <text evidence="3">The sequence shown here is derived from an EMBL/GenBank/DDBJ whole genome shotgun (WGS) entry which is preliminary data.</text>
</comment>
<dbReference type="GO" id="GO:0008408">
    <property type="term" value="F:3'-5' exonuclease activity"/>
    <property type="evidence" value="ECO:0007669"/>
    <property type="project" value="TreeGrafter"/>
</dbReference>
<dbReference type="InterPro" id="IPR051132">
    <property type="entry name" value="3-5_Exonuclease_domain"/>
</dbReference>
<dbReference type="GO" id="GO:0005737">
    <property type="term" value="C:cytoplasm"/>
    <property type="evidence" value="ECO:0007669"/>
    <property type="project" value="TreeGrafter"/>
</dbReference>
<keyword evidence="4" id="KW-1185">Reference proteome</keyword>
<accession>A0A392QNL6</accession>
<keyword evidence="2" id="KW-0378">Hydrolase</keyword>
<dbReference type="Gene3D" id="3.30.420.10">
    <property type="entry name" value="Ribonuclease H-like superfamily/Ribonuclease H"/>
    <property type="match status" value="1"/>
</dbReference>
<dbReference type="GO" id="GO:0005634">
    <property type="term" value="C:nucleus"/>
    <property type="evidence" value="ECO:0007669"/>
    <property type="project" value="TreeGrafter"/>
</dbReference>
<dbReference type="PANTHER" id="PTHR13620:SF121">
    <property type="entry name" value="EMB|CAB82946.1-RELATED"/>
    <property type="match status" value="1"/>
</dbReference>
<organism evidence="3 4">
    <name type="scientific">Trifolium medium</name>
    <dbReference type="NCBI Taxonomy" id="97028"/>
    <lineage>
        <taxon>Eukaryota</taxon>
        <taxon>Viridiplantae</taxon>
        <taxon>Streptophyta</taxon>
        <taxon>Embryophyta</taxon>
        <taxon>Tracheophyta</taxon>
        <taxon>Spermatophyta</taxon>
        <taxon>Magnoliopsida</taxon>
        <taxon>eudicotyledons</taxon>
        <taxon>Gunneridae</taxon>
        <taxon>Pentapetalae</taxon>
        <taxon>rosids</taxon>
        <taxon>fabids</taxon>
        <taxon>Fabales</taxon>
        <taxon>Fabaceae</taxon>
        <taxon>Papilionoideae</taxon>
        <taxon>50 kb inversion clade</taxon>
        <taxon>NPAAA clade</taxon>
        <taxon>Hologalegina</taxon>
        <taxon>IRL clade</taxon>
        <taxon>Trifolieae</taxon>
        <taxon>Trifolium</taxon>
    </lineage>
</organism>